<feature type="domain" description="HTH arsR-type" evidence="4">
    <location>
        <begin position="1"/>
        <end position="95"/>
    </location>
</feature>
<dbReference type="EMBL" id="JACATZ010000001">
    <property type="protein sequence ID" value="NWJ46971.1"/>
    <property type="molecule type" value="Genomic_DNA"/>
</dbReference>
<dbReference type="InterPro" id="IPR011991">
    <property type="entry name" value="ArsR-like_HTH"/>
</dbReference>
<organism evidence="5 7">
    <name type="scientific">Candidatus Chlorohelix allophototropha</name>
    <dbReference type="NCBI Taxonomy" id="3003348"/>
    <lineage>
        <taxon>Bacteria</taxon>
        <taxon>Bacillati</taxon>
        <taxon>Chloroflexota</taxon>
        <taxon>Chloroflexia</taxon>
        <taxon>Candidatus Chloroheliales</taxon>
        <taxon>Candidatus Chloroheliaceae</taxon>
        <taxon>Candidatus Chlorohelix</taxon>
    </lineage>
</organism>
<dbReference type="Proteomes" id="UP000521676">
    <property type="component" value="Unassembled WGS sequence"/>
</dbReference>
<reference evidence="5 7" key="1">
    <citation type="submission" date="2020-06" db="EMBL/GenBank/DDBJ databases">
        <title>Anoxygenic phototrophic Chloroflexota member uses a Type I reaction center.</title>
        <authorList>
            <person name="Tsuji J.M."/>
            <person name="Shaw N.A."/>
            <person name="Nagashima S."/>
            <person name="Venkiteswaran J."/>
            <person name="Schiff S.L."/>
            <person name="Hanada S."/>
            <person name="Tank M."/>
            <person name="Neufeld J.D."/>
        </authorList>
    </citation>
    <scope>NUCLEOTIDE SEQUENCE [LARGE SCALE GENOMIC DNA]</scope>
    <source>
        <strain evidence="5">L227-S17</strain>
    </source>
</reference>
<keyword evidence="2" id="KW-0238">DNA-binding</keyword>
<geneLocation type="plasmid" evidence="6 8">
    <name>unnamed1</name>
</geneLocation>
<dbReference type="SUPFAM" id="SSF46785">
    <property type="entry name" value="Winged helix' DNA-binding domain"/>
    <property type="match status" value="1"/>
</dbReference>
<dbReference type="AlphaFoldDB" id="A0A8T7M4E5"/>
<evidence type="ECO:0000256" key="2">
    <source>
        <dbReference type="ARBA" id="ARBA00023125"/>
    </source>
</evidence>
<dbReference type="PANTHER" id="PTHR43132:SF2">
    <property type="entry name" value="ARSENICAL RESISTANCE OPERON REPRESSOR ARSR-RELATED"/>
    <property type="match status" value="1"/>
</dbReference>
<dbReference type="Proteomes" id="UP001431572">
    <property type="component" value="Plasmid unnamed1"/>
</dbReference>
<dbReference type="NCBIfam" id="NF033788">
    <property type="entry name" value="HTH_metalloreg"/>
    <property type="match status" value="1"/>
</dbReference>
<dbReference type="GO" id="GO:0003677">
    <property type="term" value="F:DNA binding"/>
    <property type="evidence" value="ECO:0007669"/>
    <property type="project" value="UniProtKB-KW"/>
</dbReference>
<dbReference type="CDD" id="cd00090">
    <property type="entry name" value="HTH_ARSR"/>
    <property type="match status" value="1"/>
</dbReference>
<evidence type="ECO:0000256" key="3">
    <source>
        <dbReference type="ARBA" id="ARBA00023163"/>
    </source>
</evidence>
<accession>A0A8T7M4E5</accession>
<evidence type="ECO:0000313" key="8">
    <source>
        <dbReference type="Proteomes" id="UP001431572"/>
    </source>
</evidence>
<protein>
    <submittedName>
        <fullName evidence="5">Helix-turn-helix transcriptional regulator</fullName>
    </submittedName>
    <submittedName>
        <fullName evidence="6">Metalloregulator ArsR/SmtB family transcription factor</fullName>
    </submittedName>
</protein>
<evidence type="ECO:0000256" key="1">
    <source>
        <dbReference type="ARBA" id="ARBA00023015"/>
    </source>
</evidence>
<dbReference type="RefSeq" id="WP_341471919.1">
    <property type="nucleotide sequence ID" value="NZ_CP128401.1"/>
</dbReference>
<evidence type="ECO:0000313" key="5">
    <source>
        <dbReference type="EMBL" id="NWJ46971.1"/>
    </source>
</evidence>
<dbReference type="PANTHER" id="PTHR43132">
    <property type="entry name" value="ARSENICAL RESISTANCE OPERON REPRESSOR ARSR-RELATED"/>
    <property type="match status" value="1"/>
</dbReference>
<keyword evidence="1" id="KW-0805">Transcription regulation</keyword>
<dbReference type="Gene3D" id="1.10.10.10">
    <property type="entry name" value="Winged helix-like DNA-binding domain superfamily/Winged helix DNA-binding domain"/>
    <property type="match status" value="1"/>
</dbReference>
<evidence type="ECO:0000313" key="7">
    <source>
        <dbReference type="Proteomes" id="UP000521676"/>
    </source>
</evidence>
<dbReference type="PROSITE" id="PS50987">
    <property type="entry name" value="HTH_ARSR_2"/>
    <property type="match status" value="1"/>
</dbReference>
<sequence>MSEYNHKEIAQLFKILSNPGRVAILEALRDDEHCVCHIENRLKYRQAYISQQLILLREAGLVEDRRDGWNIYYRVTSSEVFGLIDTARTALKLPTDFKRKVTASDNCPCPKCNQLLTNVSG</sequence>
<proteinExistence type="predicted"/>
<evidence type="ECO:0000313" key="6">
    <source>
        <dbReference type="EMBL" id="WJW70034.1"/>
    </source>
</evidence>
<keyword evidence="8" id="KW-1185">Reference proteome</keyword>
<dbReference type="InterPro" id="IPR036390">
    <property type="entry name" value="WH_DNA-bd_sf"/>
</dbReference>
<dbReference type="EMBL" id="CP128401">
    <property type="protein sequence ID" value="WJW70034.1"/>
    <property type="molecule type" value="Genomic_DNA"/>
</dbReference>
<dbReference type="PRINTS" id="PR00778">
    <property type="entry name" value="HTHARSR"/>
</dbReference>
<dbReference type="InterPro" id="IPR036388">
    <property type="entry name" value="WH-like_DNA-bd_sf"/>
</dbReference>
<evidence type="ECO:0000259" key="4">
    <source>
        <dbReference type="PROSITE" id="PS50987"/>
    </source>
</evidence>
<name>A0A8T7M4E5_9CHLR</name>
<gene>
    <name evidence="5" type="ORF">HXX08_14005</name>
    <name evidence="6" type="ORF">OZ401_004836</name>
</gene>
<keyword evidence="3" id="KW-0804">Transcription</keyword>
<dbReference type="Pfam" id="PF01022">
    <property type="entry name" value="HTH_5"/>
    <property type="match status" value="1"/>
</dbReference>
<dbReference type="SMART" id="SM00418">
    <property type="entry name" value="HTH_ARSR"/>
    <property type="match status" value="1"/>
</dbReference>
<dbReference type="GO" id="GO:0003700">
    <property type="term" value="F:DNA-binding transcription factor activity"/>
    <property type="evidence" value="ECO:0007669"/>
    <property type="project" value="InterPro"/>
</dbReference>
<reference evidence="6" key="2">
    <citation type="journal article" date="2024" name="Nature">
        <title>Anoxygenic phototroph of the Chloroflexota uses a type I reaction centre.</title>
        <authorList>
            <person name="Tsuji J.M."/>
            <person name="Shaw N.A."/>
            <person name="Nagashima S."/>
            <person name="Venkiteswaran J.J."/>
            <person name="Schiff S.L."/>
            <person name="Watanabe T."/>
            <person name="Fukui M."/>
            <person name="Hanada S."/>
            <person name="Tank M."/>
            <person name="Neufeld J.D."/>
        </authorList>
    </citation>
    <scope>NUCLEOTIDE SEQUENCE</scope>
    <source>
        <strain evidence="6">L227-S17</strain>
        <plasmid evidence="6 8">unnamed1</plasmid>
    </source>
</reference>
<keyword evidence="6" id="KW-0614">Plasmid</keyword>
<dbReference type="InterPro" id="IPR051011">
    <property type="entry name" value="Metal_resp_trans_reg"/>
</dbReference>
<dbReference type="InterPro" id="IPR001845">
    <property type="entry name" value="HTH_ArsR_DNA-bd_dom"/>
</dbReference>